<gene>
    <name evidence="1" type="ORF">QOZ95_003553</name>
</gene>
<dbReference type="EMBL" id="JAUSWA010000021">
    <property type="protein sequence ID" value="MDQ0495374.1"/>
    <property type="molecule type" value="Genomic_DNA"/>
</dbReference>
<dbReference type="Proteomes" id="UP001242811">
    <property type="component" value="Unassembled WGS sequence"/>
</dbReference>
<keyword evidence="2" id="KW-1185">Reference proteome</keyword>
<reference evidence="1 2" key="1">
    <citation type="submission" date="2023-07" db="EMBL/GenBank/DDBJ databases">
        <title>Genomic Encyclopedia of Type Strains, Phase IV (KMG-IV): sequencing the most valuable type-strain genomes for metagenomic binning, comparative biology and taxonomic classification.</title>
        <authorList>
            <person name="Goeker M."/>
        </authorList>
    </citation>
    <scope>NUCLEOTIDE SEQUENCE [LARGE SCALE GENOMIC DNA]</scope>
    <source>
        <strain evidence="1 2">DSM 14914</strain>
    </source>
</reference>
<accession>A0ABU0L1G0</accession>
<name>A0ABU0L1G0_9BACL</name>
<protein>
    <recommendedName>
        <fullName evidence="3">Sugar phosphate isomerase/epimerase</fullName>
    </recommendedName>
</protein>
<evidence type="ECO:0008006" key="3">
    <source>
        <dbReference type="Google" id="ProtNLM"/>
    </source>
</evidence>
<organism evidence="1 2">
    <name type="scientific">Paenibacillus brasilensis</name>
    <dbReference type="NCBI Taxonomy" id="128574"/>
    <lineage>
        <taxon>Bacteria</taxon>
        <taxon>Bacillati</taxon>
        <taxon>Bacillota</taxon>
        <taxon>Bacilli</taxon>
        <taxon>Bacillales</taxon>
        <taxon>Paenibacillaceae</taxon>
        <taxon>Paenibacillus</taxon>
    </lineage>
</organism>
<proteinExistence type="predicted"/>
<evidence type="ECO:0000313" key="2">
    <source>
        <dbReference type="Proteomes" id="UP001242811"/>
    </source>
</evidence>
<sequence>MTVGVLAHLFGKLPYRELAAKVGAAGFTHVQLAPWRAISDVDFNKPGKFSPGLALSIAEEFRRAWSIHIGARVLSAFFCTG</sequence>
<evidence type="ECO:0000313" key="1">
    <source>
        <dbReference type="EMBL" id="MDQ0495374.1"/>
    </source>
</evidence>
<comment type="caution">
    <text evidence="1">The sequence shown here is derived from an EMBL/GenBank/DDBJ whole genome shotgun (WGS) entry which is preliminary data.</text>
</comment>